<dbReference type="GO" id="GO:0008168">
    <property type="term" value="F:methyltransferase activity"/>
    <property type="evidence" value="ECO:0007669"/>
    <property type="project" value="UniProtKB-KW"/>
</dbReference>
<dbReference type="Proteomes" id="UP000267187">
    <property type="component" value="Unassembled WGS sequence"/>
</dbReference>
<evidence type="ECO:0000313" key="3">
    <source>
        <dbReference type="Proteomes" id="UP000267187"/>
    </source>
</evidence>
<dbReference type="SUPFAM" id="SSF53335">
    <property type="entry name" value="S-adenosyl-L-methionine-dependent methyltransferases"/>
    <property type="match status" value="1"/>
</dbReference>
<dbReference type="InterPro" id="IPR016980">
    <property type="entry name" value="S-AdoMet-dep_MeTrfase_Alr7345"/>
</dbReference>
<dbReference type="EMBL" id="REFJ01000005">
    <property type="protein sequence ID" value="RMA78708.1"/>
    <property type="molecule type" value="Genomic_DNA"/>
</dbReference>
<dbReference type="OrthoDB" id="9801692at2"/>
<dbReference type="PIRSF" id="PIRSF031679">
    <property type="entry name" value="Mtase_Alr7345_prd"/>
    <property type="match status" value="1"/>
</dbReference>
<proteinExistence type="predicted"/>
<sequence length="266" mass="29491">MKKLFSVLALGAAIASSAVTADAIQNAVESSHRSESFKVRDDQRHPVETLSAFQVGSADTVLEIWPGSGWYTEILAPMLKDDGRLIAAHFPTETDINYYTTSRMNFVEKLAETPDVYGKVELAQMVPNQGVVGVEEASVDRVLTFRNVHNWLRGGNEQTVFNSFFSVLKPGGMLGVVEHRANEGASREEMLRSGYVTQSYVIQLAEAAGFELVEAFEINANELDTKNYEGGVWSLPPTLRHGDQDRAKYVAIGESDRMTLLFRRPE</sequence>
<feature type="chain" id="PRO_5018231664" evidence="1">
    <location>
        <begin position="22"/>
        <end position="266"/>
    </location>
</feature>
<evidence type="ECO:0000313" key="2">
    <source>
        <dbReference type="EMBL" id="RMA78708.1"/>
    </source>
</evidence>
<protein>
    <submittedName>
        <fullName evidence="2">Putative methyltransferase</fullName>
    </submittedName>
</protein>
<dbReference type="AlphaFoldDB" id="A0A3M0A7C3"/>
<accession>A0A3M0A7C3</accession>
<reference evidence="2 3" key="1">
    <citation type="submission" date="2018-10" db="EMBL/GenBank/DDBJ databases">
        <title>Genomic Encyclopedia of Type Strains, Phase IV (KMG-IV): sequencing the most valuable type-strain genomes for metagenomic binning, comparative biology and taxonomic classification.</title>
        <authorList>
            <person name="Goeker M."/>
        </authorList>
    </citation>
    <scope>NUCLEOTIDE SEQUENCE [LARGE SCALE GENOMIC DNA]</scope>
    <source>
        <strain evidence="2 3">DSM 25080</strain>
    </source>
</reference>
<feature type="signal peptide" evidence="1">
    <location>
        <begin position="1"/>
        <end position="21"/>
    </location>
</feature>
<dbReference type="InterPro" id="IPR029063">
    <property type="entry name" value="SAM-dependent_MTases_sf"/>
</dbReference>
<dbReference type="Gene3D" id="3.40.50.150">
    <property type="entry name" value="Vaccinia Virus protein VP39"/>
    <property type="match status" value="1"/>
</dbReference>
<keyword evidence="2" id="KW-0808">Transferase</keyword>
<gene>
    <name evidence="2" type="ORF">DFR27_2039</name>
</gene>
<keyword evidence="1" id="KW-0732">Signal</keyword>
<comment type="caution">
    <text evidence="2">The sequence shown here is derived from an EMBL/GenBank/DDBJ whole genome shotgun (WGS) entry which is preliminary data.</text>
</comment>
<keyword evidence="2" id="KW-0489">Methyltransferase</keyword>
<dbReference type="GO" id="GO:0032259">
    <property type="term" value="P:methylation"/>
    <property type="evidence" value="ECO:0007669"/>
    <property type="project" value="UniProtKB-KW"/>
</dbReference>
<name>A0A3M0A7C3_9GAMM</name>
<organism evidence="2 3">
    <name type="scientific">Umboniibacter marinipuniceus</name>
    <dbReference type="NCBI Taxonomy" id="569599"/>
    <lineage>
        <taxon>Bacteria</taxon>
        <taxon>Pseudomonadati</taxon>
        <taxon>Pseudomonadota</taxon>
        <taxon>Gammaproteobacteria</taxon>
        <taxon>Cellvibrionales</taxon>
        <taxon>Cellvibrionaceae</taxon>
        <taxon>Umboniibacter</taxon>
    </lineage>
</organism>
<dbReference type="RefSeq" id="WP_121877359.1">
    <property type="nucleotide sequence ID" value="NZ_REFJ01000005.1"/>
</dbReference>
<keyword evidence="3" id="KW-1185">Reference proteome</keyword>
<evidence type="ECO:0000256" key="1">
    <source>
        <dbReference type="SAM" id="SignalP"/>
    </source>
</evidence>